<feature type="region of interest" description="Disordered" evidence="6">
    <location>
        <begin position="490"/>
        <end position="512"/>
    </location>
</feature>
<evidence type="ECO:0000259" key="9">
    <source>
        <dbReference type="Pfam" id="PF14322"/>
    </source>
</evidence>
<feature type="domain" description="RagB/SusD" evidence="8">
    <location>
        <begin position="250"/>
        <end position="504"/>
    </location>
</feature>
<dbReference type="Pfam" id="PF07980">
    <property type="entry name" value="SusD_RagB"/>
    <property type="match status" value="1"/>
</dbReference>
<dbReference type="EMBL" id="VJZT01000003">
    <property type="protein sequence ID" value="TRX41291.1"/>
    <property type="molecule type" value="Genomic_DNA"/>
</dbReference>
<proteinExistence type="inferred from homology"/>
<dbReference type="RefSeq" id="WP_144255479.1">
    <property type="nucleotide sequence ID" value="NZ_VJZT01000003.1"/>
</dbReference>
<dbReference type="Proteomes" id="UP000316371">
    <property type="component" value="Unassembled WGS sequence"/>
</dbReference>
<protein>
    <submittedName>
        <fullName evidence="10">RagB/SusD family nutrient uptake outer membrane protein</fullName>
    </submittedName>
</protein>
<organism evidence="10 11">
    <name type="scientific">Flavobacterium restrictum</name>
    <dbReference type="NCBI Taxonomy" id="2594428"/>
    <lineage>
        <taxon>Bacteria</taxon>
        <taxon>Pseudomonadati</taxon>
        <taxon>Bacteroidota</taxon>
        <taxon>Flavobacteriia</taxon>
        <taxon>Flavobacteriales</taxon>
        <taxon>Flavobacteriaceae</taxon>
        <taxon>Flavobacterium</taxon>
    </lineage>
</organism>
<dbReference type="Gene3D" id="1.25.40.390">
    <property type="match status" value="1"/>
</dbReference>
<feature type="chain" id="PRO_5021728872" evidence="7">
    <location>
        <begin position="26"/>
        <end position="512"/>
    </location>
</feature>
<evidence type="ECO:0000256" key="5">
    <source>
        <dbReference type="ARBA" id="ARBA00023237"/>
    </source>
</evidence>
<dbReference type="AlphaFoldDB" id="A0A553E8Q5"/>
<evidence type="ECO:0000259" key="8">
    <source>
        <dbReference type="Pfam" id="PF07980"/>
    </source>
</evidence>
<reference evidence="10 11" key="1">
    <citation type="submission" date="2019-07" db="EMBL/GenBank/DDBJ databases">
        <title>Novel species of Flavobacterium.</title>
        <authorList>
            <person name="Liu Q."/>
            <person name="Xin Y.-H."/>
        </authorList>
    </citation>
    <scope>NUCLEOTIDE SEQUENCE [LARGE SCALE GENOMIC DNA]</scope>
    <source>
        <strain evidence="10 11">LB1R34</strain>
    </source>
</reference>
<sequence>MKKNSINIKRAILFFVLALSTSCSKDFLDRPSEDGFDTSNFYSSDEQVVRSTSALYGKIWAPFFTKCFYALSEVSSGNLYAGDDGTELIKFQASSESPLLLNPWGTCFGVVAQSNNLINTLKASVGPNVSQPVLENTLAEAHFMRAIAYFYLVRIWGPVPIIENGLDYVTNPNINNNRVEDVYTLIEKDLQYAADNLHTKVRGANYSQNIRVSSGSAKAFLAKIYLYRKEYAKAKALSEEVINSGEFKLMANYGDLFRIKNNNNEESIFSWQWIADGGYQDANFSNVQYGPDVLNEVSYGATYIPSKDIIKAFETGDKRKRESIMTDGDYYPELTHDGGVGFTCSKANGFLDATGALVKKYVVGKISAETGAQDAWGGTNSCNYIMRYSDLLLIHAEAIMAGSAETTDAAALVSFNQVRNRAGLPSKTKITHADMMQERRVELAFEGEYWYDLGRLPAAEAISIMSKQDRSAYSKTPAYYTPTETDLIYPKPSNDVNKNPKLNEPPVPYVFK</sequence>
<comment type="caution">
    <text evidence="10">The sequence shown here is derived from an EMBL/GenBank/DDBJ whole genome shotgun (WGS) entry which is preliminary data.</text>
</comment>
<keyword evidence="4" id="KW-0472">Membrane</keyword>
<name>A0A553E8Q5_9FLAO</name>
<dbReference type="OrthoDB" id="5694214at2"/>
<accession>A0A553E8Q5</accession>
<evidence type="ECO:0000256" key="6">
    <source>
        <dbReference type="SAM" id="MobiDB-lite"/>
    </source>
</evidence>
<evidence type="ECO:0000313" key="11">
    <source>
        <dbReference type="Proteomes" id="UP000316371"/>
    </source>
</evidence>
<feature type="compositionally biased region" description="Pro residues" evidence="6">
    <location>
        <begin position="503"/>
        <end position="512"/>
    </location>
</feature>
<dbReference type="PROSITE" id="PS51257">
    <property type="entry name" value="PROKAR_LIPOPROTEIN"/>
    <property type="match status" value="1"/>
</dbReference>
<dbReference type="CDD" id="cd08977">
    <property type="entry name" value="SusD"/>
    <property type="match status" value="1"/>
</dbReference>
<keyword evidence="3 7" id="KW-0732">Signal</keyword>
<keyword evidence="11" id="KW-1185">Reference proteome</keyword>
<dbReference type="SUPFAM" id="SSF48452">
    <property type="entry name" value="TPR-like"/>
    <property type="match status" value="1"/>
</dbReference>
<evidence type="ECO:0000313" key="10">
    <source>
        <dbReference type="EMBL" id="TRX41291.1"/>
    </source>
</evidence>
<feature type="signal peptide" evidence="7">
    <location>
        <begin position="1"/>
        <end position="25"/>
    </location>
</feature>
<feature type="domain" description="SusD-like N-terminal" evidence="9">
    <location>
        <begin position="99"/>
        <end position="226"/>
    </location>
</feature>
<dbReference type="GO" id="GO:0009279">
    <property type="term" value="C:cell outer membrane"/>
    <property type="evidence" value="ECO:0007669"/>
    <property type="project" value="UniProtKB-SubCell"/>
</dbReference>
<evidence type="ECO:0000256" key="3">
    <source>
        <dbReference type="ARBA" id="ARBA00022729"/>
    </source>
</evidence>
<evidence type="ECO:0000256" key="1">
    <source>
        <dbReference type="ARBA" id="ARBA00004442"/>
    </source>
</evidence>
<gene>
    <name evidence="10" type="ORF">FNW21_04120</name>
</gene>
<comment type="similarity">
    <text evidence="2">Belongs to the SusD family.</text>
</comment>
<keyword evidence="5" id="KW-0998">Cell outer membrane</keyword>
<comment type="subcellular location">
    <subcellularLocation>
        <location evidence="1">Cell outer membrane</location>
    </subcellularLocation>
</comment>
<evidence type="ECO:0000256" key="2">
    <source>
        <dbReference type="ARBA" id="ARBA00006275"/>
    </source>
</evidence>
<dbReference type="InterPro" id="IPR033985">
    <property type="entry name" value="SusD-like_N"/>
</dbReference>
<dbReference type="InterPro" id="IPR012944">
    <property type="entry name" value="SusD_RagB_dom"/>
</dbReference>
<dbReference type="InterPro" id="IPR011990">
    <property type="entry name" value="TPR-like_helical_dom_sf"/>
</dbReference>
<evidence type="ECO:0000256" key="4">
    <source>
        <dbReference type="ARBA" id="ARBA00023136"/>
    </source>
</evidence>
<dbReference type="Pfam" id="PF14322">
    <property type="entry name" value="SusD-like_3"/>
    <property type="match status" value="1"/>
</dbReference>
<evidence type="ECO:0000256" key="7">
    <source>
        <dbReference type="SAM" id="SignalP"/>
    </source>
</evidence>